<dbReference type="AlphaFoldDB" id="L8H5F9"/>
<dbReference type="Proteomes" id="UP000011083">
    <property type="component" value="Unassembled WGS sequence"/>
</dbReference>
<dbReference type="EMBL" id="KB007909">
    <property type="protein sequence ID" value="ELR20744.1"/>
    <property type="molecule type" value="Genomic_DNA"/>
</dbReference>
<feature type="region of interest" description="Disordered" evidence="1">
    <location>
        <begin position="71"/>
        <end position="143"/>
    </location>
</feature>
<feature type="compositionally biased region" description="Low complexity" evidence="1">
    <location>
        <begin position="107"/>
        <end position="143"/>
    </location>
</feature>
<evidence type="ECO:0000256" key="1">
    <source>
        <dbReference type="SAM" id="MobiDB-lite"/>
    </source>
</evidence>
<organism evidence="2 3">
    <name type="scientific">Acanthamoeba castellanii (strain ATCC 30010 / Neff)</name>
    <dbReference type="NCBI Taxonomy" id="1257118"/>
    <lineage>
        <taxon>Eukaryota</taxon>
        <taxon>Amoebozoa</taxon>
        <taxon>Discosea</taxon>
        <taxon>Longamoebia</taxon>
        <taxon>Centramoebida</taxon>
        <taxon>Acanthamoebidae</taxon>
        <taxon>Acanthamoeba</taxon>
    </lineage>
</organism>
<sequence length="143" mass="15544">MTQGTVSKTSGVVGVQKTKKNITKPSRKGAPIKQKMKSGKDKAQQKLGKTINRNIENFICEKALKNGAKLKMLKPEEKGRDSSQQRVKRFKNKINEERKGEKKKKTSMATTISISAPSSTSTSTSSSSSATTSTPSTPSTPRK</sequence>
<gene>
    <name evidence="2" type="ORF">ACA1_054900</name>
</gene>
<feature type="compositionally biased region" description="Low complexity" evidence="1">
    <location>
        <begin position="1"/>
        <end position="16"/>
    </location>
</feature>
<evidence type="ECO:0000313" key="2">
    <source>
        <dbReference type="EMBL" id="ELR20744.1"/>
    </source>
</evidence>
<keyword evidence="3" id="KW-1185">Reference proteome</keyword>
<dbReference type="VEuPathDB" id="AmoebaDB:ACA1_054900"/>
<feature type="compositionally biased region" description="Basic residues" evidence="1">
    <location>
        <begin position="17"/>
        <end position="27"/>
    </location>
</feature>
<dbReference type="RefSeq" id="XP_004344147.1">
    <property type="nucleotide sequence ID" value="XM_004344097.1"/>
</dbReference>
<proteinExistence type="predicted"/>
<evidence type="ECO:0000313" key="3">
    <source>
        <dbReference type="Proteomes" id="UP000011083"/>
    </source>
</evidence>
<dbReference type="KEGG" id="acan:ACA1_054900"/>
<feature type="region of interest" description="Disordered" evidence="1">
    <location>
        <begin position="1"/>
        <end position="49"/>
    </location>
</feature>
<name>L8H5F9_ACACF</name>
<accession>L8H5F9</accession>
<dbReference type="GeneID" id="14921614"/>
<protein>
    <submittedName>
        <fullName evidence="2">Uncharacterized protein</fullName>
    </submittedName>
</protein>
<feature type="compositionally biased region" description="Basic and acidic residues" evidence="1">
    <location>
        <begin position="73"/>
        <end position="83"/>
    </location>
</feature>
<reference evidence="2 3" key="1">
    <citation type="journal article" date="2013" name="Genome Biol.">
        <title>Genome of Acanthamoeba castellanii highlights extensive lateral gene transfer and early evolution of tyrosine kinase signaling.</title>
        <authorList>
            <person name="Clarke M."/>
            <person name="Lohan A.J."/>
            <person name="Liu B."/>
            <person name="Lagkouvardos I."/>
            <person name="Roy S."/>
            <person name="Zafar N."/>
            <person name="Bertelli C."/>
            <person name="Schilde C."/>
            <person name="Kianianmomeni A."/>
            <person name="Burglin T.R."/>
            <person name="Frech C."/>
            <person name="Turcotte B."/>
            <person name="Kopec K.O."/>
            <person name="Synnott J.M."/>
            <person name="Choo C."/>
            <person name="Paponov I."/>
            <person name="Finkler A."/>
            <person name="Soon Heng Tan C."/>
            <person name="Hutchins A.P."/>
            <person name="Weinmeier T."/>
            <person name="Rattei T."/>
            <person name="Chu J.S."/>
            <person name="Gimenez G."/>
            <person name="Irimia M."/>
            <person name="Rigden D.J."/>
            <person name="Fitzpatrick D.A."/>
            <person name="Lorenzo-Morales J."/>
            <person name="Bateman A."/>
            <person name="Chiu C.H."/>
            <person name="Tang P."/>
            <person name="Hegemann P."/>
            <person name="Fromm H."/>
            <person name="Raoult D."/>
            <person name="Greub G."/>
            <person name="Miranda-Saavedra D."/>
            <person name="Chen N."/>
            <person name="Nash P."/>
            <person name="Ginger M.L."/>
            <person name="Horn M."/>
            <person name="Schaap P."/>
            <person name="Caler L."/>
            <person name="Loftus B."/>
        </authorList>
    </citation>
    <scope>NUCLEOTIDE SEQUENCE [LARGE SCALE GENOMIC DNA]</scope>
    <source>
        <strain evidence="2 3">Neff</strain>
    </source>
</reference>